<feature type="region of interest" description="Disordered" evidence="12">
    <location>
        <begin position="586"/>
        <end position="636"/>
    </location>
</feature>
<comment type="similarity">
    <text evidence="11">Belongs to the HFCD (homooligomeric flavin containing Cys decarboxylase) superfamily.</text>
</comment>
<dbReference type="InterPro" id="IPR005252">
    <property type="entry name" value="CoaBC"/>
</dbReference>
<dbReference type="NCBIfam" id="TIGR00521">
    <property type="entry name" value="coaBC_dfp"/>
    <property type="match status" value="1"/>
</dbReference>
<evidence type="ECO:0000256" key="2">
    <source>
        <dbReference type="ARBA" id="ARBA00005703"/>
    </source>
</evidence>
<evidence type="ECO:0000256" key="12">
    <source>
        <dbReference type="SAM" id="MobiDB-lite"/>
    </source>
</evidence>
<dbReference type="Gene3D" id="3.40.50.1950">
    <property type="entry name" value="Flavin prenyltransferase-like"/>
    <property type="match status" value="1"/>
</dbReference>
<dbReference type="InterPro" id="IPR007085">
    <property type="entry name" value="DNA/pantothenate-metab_flavo_C"/>
</dbReference>
<keyword evidence="4" id="KW-0547">Nucleotide-binding</keyword>
<dbReference type="Pfam" id="PF02441">
    <property type="entry name" value="Flavoprotein"/>
    <property type="match status" value="1"/>
</dbReference>
<feature type="compositionally biased region" description="Basic residues" evidence="12">
    <location>
        <begin position="606"/>
        <end position="621"/>
    </location>
</feature>
<evidence type="ECO:0000259" key="13">
    <source>
        <dbReference type="PROSITE" id="PS50979"/>
    </source>
</evidence>
<evidence type="ECO:0000256" key="8">
    <source>
        <dbReference type="ARBA" id="ARBA00022993"/>
    </source>
</evidence>
<dbReference type="NCBIfam" id="NF001862">
    <property type="entry name" value="PRK00601.1"/>
    <property type="match status" value="1"/>
</dbReference>
<name>A0ABP0PP88_9DINO</name>
<keyword evidence="7" id="KW-0067">ATP-binding</keyword>
<dbReference type="InterPro" id="IPR008181">
    <property type="entry name" value="dUTPase"/>
</dbReference>
<keyword evidence="8" id="KW-0173">Coenzyme A biosynthesis</keyword>
<evidence type="ECO:0000313" key="15">
    <source>
        <dbReference type="Proteomes" id="UP001642464"/>
    </source>
</evidence>
<dbReference type="NCBIfam" id="TIGR00576">
    <property type="entry name" value="dut"/>
    <property type="match status" value="1"/>
</dbReference>
<dbReference type="SUPFAM" id="SSF102645">
    <property type="entry name" value="CoaB-like"/>
    <property type="match status" value="1"/>
</dbReference>
<gene>
    <name evidence="14" type="ORF">SCF082_LOCUS37303</name>
</gene>
<dbReference type="InterPro" id="IPR033704">
    <property type="entry name" value="dUTPase_trimeric"/>
</dbReference>
<dbReference type="Pfam" id="PF04127">
    <property type="entry name" value="DFP"/>
    <property type="match status" value="1"/>
</dbReference>
<evidence type="ECO:0000313" key="14">
    <source>
        <dbReference type="EMBL" id="CAK9077830.1"/>
    </source>
</evidence>
<reference evidence="14 15" key="1">
    <citation type="submission" date="2024-02" db="EMBL/GenBank/DDBJ databases">
        <authorList>
            <person name="Chen Y."/>
            <person name="Shah S."/>
            <person name="Dougan E. K."/>
            <person name="Thang M."/>
            <person name="Chan C."/>
        </authorList>
    </citation>
    <scope>NUCLEOTIDE SEQUENCE [LARGE SCALE GENOMIC DNA]</scope>
</reference>
<keyword evidence="9" id="KW-0546">Nucleotide metabolism</keyword>
<evidence type="ECO:0000256" key="4">
    <source>
        <dbReference type="ARBA" id="ARBA00022741"/>
    </source>
</evidence>
<dbReference type="EMBL" id="CAXAMM010037891">
    <property type="protein sequence ID" value="CAK9077830.1"/>
    <property type="molecule type" value="Genomic_DNA"/>
</dbReference>
<dbReference type="Gene3D" id="2.70.40.10">
    <property type="match status" value="1"/>
</dbReference>
<dbReference type="SUPFAM" id="SSF52507">
    <property type="entry name" value="Homo-oligomeric flavin-containing Cys decarboxylases, HFCD"/>
    <property type="match status" value="1"/>
</dbReference>
<evidence type="ECO:0000256" key="11">
    <source>
        <dbReference type="ARBA" id="ARBA00038350"/>
    </source>
</evidence>
<comment type="caution">
    <text evidence="14">The sequence shown here is derived from an EMBL/GenBank/DDBJ whole genome shotgun (WGS) entry which is preliminary data.</text>
</comment>
<dbReference type="Proteomes" id="UP001642464">
    <property type="component" value="Unassembled WGS sequence"/>
</dbReference>
<keyword evidence="6" id="KW-0378">Hydrolase</keyword>
<comment type="similarity">
    <text evidence="2">Belongs to the PPC synthetase family.</text>
</comment>
<evidence type="ECO:0000256" key="6">
    <source>
        <dbReference type="ARBA" id="ARBA00022801"/>
    </source>
</evidence>
<evidence type="ECO:0000256" key="7">
    <source>
        <dbReference type="ARBA" id="ARBA00022840"/>
    </source>
</evidence>
<dbReference type="PANTHER" id="PTHR14359:SF6">
    <property type="entry name" value="PHOSPHOPANTOTHENOYLCYSTEINE DECARBOXYLASE"/>
    <property type="match status" value="1"/>
</dbReference>
<dbReference type="PANTHER" id="PTHR14359">
    <property type="entry name" value="HOMO-OLIGOMERIC FLAVIN CONTAINING CYS DECARBOXYLASE FAMILY"/>
    <property type="match status" value="1"/>
</dbReference>
<evidence type="ECO:0000256" key="5">
    <source>
        <dbReference type="ARBA" id="ARBA00022793"/>
    </source>
</evidence>
<feature type="domain" description="Biotin carboxylation" evidence="13">
    <location>
        <begin position="24"/>
        <end position="636"/>
    </location>
</feature>
<keyword evidence="3" id="KW-0436">Ligase</keyword>
<dbReference type="HAMAP" id="MF_02225">
    <property type="entry name" value="CoaBC"/>
    <property type="match status" value="1"/>
</dbReference>
<dbReference type="CDD" id="cd07557">
    <property type="entry name" value="trimeric_dUTPase"/>
    <property type="match status" value="1"/>
</dbReference>
<organism evidence="14 15">
    <name type="scientific">Durusdinium trenchii</name>
    <dbReference type="NCBI Taxonomy" id="1381693"/>
    <lineage>
        <taxon>Eukaryota</taxon>
        <taxon>Sar</taxon>
        <taxon>Alveolata</taxon>
        <taxon>Dinophyceae</taxon>
        <taxon>Suessiales</taxon>
        <taxon>Symbiodiniaceae</taxon>
        <taxon>Durusdinium</taxon>
    </lineage>
</organism>
<evidence type="ECO:0000256" key="1">
    <source>
        <dbReference type="ARBA" id="ARBA00005142"/>
    </source>
</evidence>
<dbReference type="Gene3D" id="3.40.50.10300">
    <property type="entry name" value="CoaB-like"/>
    <property type="match status" value="1"/>
</dbReference>
<keyword evidence="15" id="KW-1185">Reference proteome</keyword>
<evidence type="ECO:0000256" key="3">
    <source>
        <dbReference type="ARBA" id="ARBA00022598"/>
    </source>
</evidence>
<keyword evidence="10" id="KW-0456">Lyase</keyword>
<proteinExistence type="inferred from homology"/>
<dbReference type="HAMAP" id="MF_00116">
    <property type="entry name" value="dUTPase_bact"/>
    <property type="match status" value="1"/>
</dbReference>
<evidence type="ECO:0000256" key="9">
    <source>
        <dbReference type="ARBA" id="ARBA00023080"/>
    </source>
</evidence>
<comment type="pathway">
    <text evidence="1">Pyrimidine metabolism; dUMP biosynthesis; dUMP from dCTP (dUTP route): step 2/2.</text>
</comment>
<protein>
    <submittedName>
        <fullName evidence="14">Coenzyme A biosynthesis bifunctional protein CoaBC (DNA/pantothenate metabolism flavoprotein) (Phosphopantothenoylcysteine synthetase/decarboxylase) (PPCS-PPCDC)</fullName>
    </submittedName>
</protein>
<dbReference type="InterPro" id="IPR036551">
    <property type="entry name" value="Flavin_trans-like"/>
</dbReference>
<dbReference type="InterPro" id="IPR011764">
    <property type="entry name" value="Biotin_carboxylation_dom"/>
</dbReference>
<dbReference type="InterPro" id="IPR029054">
    <property type="entry name" value="dUTPase-like"/>
</dbReference>
<accession>A0ABP0PP88</accession>
<feature type="compositionally biased region" description="Polar residues" evidence="12">
    <location>
        <begin position="625"/>
        <end position="636"/>
    </location>
</feature>
<dbReference type="SUPFAM" id="SSF51283">
    <property type="entry name" value="dUTPase-like"/>
    <property type="match status" value="1"/>
</dbReference>
<dbReference type="InterPro" id="IPR035929">
    <property type="entry name" value="CoaB-like_sf"/>
</dbReference>
<sequence>MRRDGTECLVPCGAGRYRGTQVFMKRVLLVIGGGIAAYKSLDLIRRLRERGVSVRCVLTKAGQEFITPLAVGAISNSHVATDLFDLNAEREIGHIRLARETDLVVVAPATADLLARMAHGLANDLAAAVLLATRAPVLAAPAMNPAMWAHAATQRNVRQLKADGVHFIGPNAGEMAEAGEAGVGRMAEVSELVERIERLLAGVGDSHAPESGIVSVGAVRTAAGRLPLSGRHVLVTSGPTHEPIDPVRYIANRSSGKQGHAIAAAAQTLGARVTLVTGPVDLPDPEGVTVQHVETAREMLAAVEAALPADVAVFAAAVADWRAATEAEHKIKKGKGASPPALALVENPDILSTVARRSRQRPQLVIGFAAETDKVVENAETKRKSKAVDWILANDVSEGSGVFGGDRNRVHLVTAQGVEDWPEMSKTDLAAALLGRAARYLAQAKGSAKALRSLTVRVQVLAHGEGLPLPAYQTEQAAGLDLVAAVPERRPVSIAPGKRALIPTGLSIALPAGYEAQVRPRSGLALKFGVTCLNTPGTIDADYRGEVGVILANLGDAPFRVRRGDRIAQLVVAPVTHAVLKPVATLPETSRGSGGFGSTRIASTAKPKKSSAKPKSKKRGAPSRATGQRKTSLFPK</sequence>
<dbReference type="PROSITE" id="PS50979">
    <property type="entry name" value="BC"/>
    <property type="match status" value="1"/>
</dbReference>
<keyword evidence="5" id="KW-0210">Decarboxylase</keyword>
<dbReference type="Pfam" id="PF00692">
    <property type="entry name" value="dUTPase"/>
    <property type="match status" value="1"/>
</dbReference>
<dbReference type="InterPro" id="IPR003382">
    <property type="entry name" value="Flavoprotein"/>
</dbReference>
<evidence type="ECO:0000256" key="10">
    <source>
        <dbReference type="ARBA" id="ARBA00023239"/>
    </source>
</evidence>
<dbReference type="InterPro" id="IPR036157">
    <property type="entry name" value="dUTPase-like_sf"/>
</dbReference>